<reference evidence="4 5" key="1">
    <citation type="submission" date="2024-10" db="EMBL/GenBank/DDBJ databases">
        <title>The Natural Products Discovery Center: Release of the First 8490 Sequenced Strains for Exploring Actinobacteria Biosynthetic Diversity.</title>
        <authorList>
            <person name="Kalkreuter E."/>
            <person name="Kautsar S.A."/>
            <person name="Yang D."/>
            <person name="Bader C.D."/>
            <person name="Teijaro C.N."/>
            <person name="Fluegel L."/>
            <person name="Davis C.M."/>
            <person name="Simpson J.R."/>
            <person name="Lauterbach L."/>
            <person name="Steele A.D."/>
            <person name="Gui C."/>
            <person name="Meng S."/>
            <person name="Li G."/>
            <person name="Viehrig K."/>
            <person name="Ye F."/>
            <person name="Su P."/>
            <person name="Kiefer A.F."/>
            <person name="Nichols A."/>
            <person name="Cepeda A.J."/>
            <person name="Yan W."/>
            <person name="Fan B."/>
            <person name="Jiang Y."/>
            <person name="Adhikari A."/>
            <person name="Zheng C.-J."/>
            <person name="Schuster L."/>
            <person name="Cowan T.M."/>
            <person name="Smanski M.J."/>
            <person name="Chevrette M.G."/>
            <person name="De Carvalho L.P.S."/>
            <person name="Shen B."/>
        </authorList>
    </citation>
    <scope>NUCLEOTIDE SEQUENCE [LARGE SCALE GENOMIC DNA]</scope>
    <source>
        <strain evidence="4 5">NPDC017990</strain>
    </source>
</reference>
<evidence type="ECO:0000313" key="5">
    <source>
        <dbReference type="Proteomes" id="UP001610818"/>
    </source>
</evidence>
<gene>
    <name evidence="4" type="ORF">ACH4F9_06745</name>
</gene>
<keyword evidence="1" id="KW-0521">NADP</keyword>
<dbReference type="InterPro" id="IPR036291">
    <property type="entry name" value="NAD(P)-bd_dom_sf"/>
</dbReference>
<comment type="caution">
    <text evidence="4">The sequence shown here is derived from an EMBL/GenBank/DDBJ whole genome shotgun (WGS) entry which is preliminary data.</text>
</comment>
<dbReference type="Proteomes" id="UP001610818">
    <property type="component" value="Unassembled WGS sequence"/>
</dbReference>
<keyword evidence="2" id="KW-0560">Oxidoreductase</keyword>
<dbReference type="SUPFAM" id="SSF50129">
    <property type="entry name" value="GroES-like"/>
    <property type="match status" value="1"/>
</dbReference>
<proteinExistence type="predicted"/>
<dbReference type="RefSeq" id="WP_397708715.1">
    <property type="nucleotide sequence ID" value="NZ_JBIRGN010000001.1"/>
</dbReference>
<keyword evidence="5" id="KW-1185">Reference proteome</keyword>
<dbReference type="InterPro" id="IPR013154">
    <property type="entry name" value="ADH-like_N"/>
</dbReference>
<evidence type="ECO:0000256" key="1">
    <source>
        <dbReference type="ARBA" id="ARBA00022857"/>
    </source>
</evidence>
<sequence length="329" mass="33779">MYAIRQYAYGPADMLRHERVDRPEPGAGEVLIKVDAAGVHLMDTVLRAGSDLGLPLLELPMTPGREAAGTVQSIGAEVDPSWLGRRVVAYLGHERSGGYAEFAVADTASLHALPSSLTAAAAVAMIGTGRTVVGVLDQAQLTAGDTVVVTAAAGGMGILLVQAARRAGAVVVGLVGGRRKTEHVLAEGADAAVDYTADGWAARLAEAVGPDGASVVFDGVGGRTGVTAMRSLASGGRHLYYGWVSDPGSFAALPAKELTRRGISSQFVAGPTLFALPGGIRALERRALEEAAAGRLRPALTTYALTDAARAHRALESRATTGKVVLLPG</sequence>
<accession>A0ABW7QI99</accession>
<dbReference type="SUPFAM" id="SSF51735">
    <property type="entry name" value="NAD(P)-binding Rossmann-fold domains"/>
    <property type="match status" value="1"/>
</dbReference>
<evidence type="ECO:0000313" key="4">
    <source>
        <dbReference type="EMBL" id="MFH8544694.1"/>
    </source>
</evidence>
<dbReference type="InterPro" id="IPR011032">
    <property type="entry name" value="GroES-like_sf"/>
</dbReference>
<protein>
    <submittedName>
        <fullName evidence="4">Zinc-binding dehydrogenase</fullName>
    </submittedName>
</protein>
<dbReference type="InterPro" id="IPR020843">
    <property type="entry name" value="ER"/>
</dbReference>
<dbReference type="PANTHER" id="PTHR48106:SF13">
    <property type="entry name" value="QUINONE OXIDOREDUCTASE-RELATED"/>
    <property type="match status" value="1"/>
</dbReference>
<dbReference type="SMART" id="SM00829">
    <property type="entry name" value="PKS_ER"/>
    <property type="match status" value="1"/>
</dbReference>
<feature type="domain" description="Enoyl reductase (ER)" evidence="3">
    <location>
        <begin position="10"/>
        <end position="326"/>
    </location>
</feature>
<dbReference type="Gene3D" id="3.40.50.720">
    <property type="entry name" value="NAD(P)-binding Rossmann-like Domain"/>
    <property type="match status" value="1"/>
</dbReference>
<dbReference type="Gene3D" id="3.90.180.10">
    <property type="entry name" value="Medium-chain alcohol dehydrogenases, catalytic domain"/>
    <property type="match status" value="1"/>
</dbReference>
<evidence type="ECO:0000259" key="3">
    <source>
        <dbReference type="SMART" id="SM00829"/>
    </source>
</evidence>
<organism evidence="4 5">
    <name type="scientific">Streptomyces longisporoflavus</name>
    <dbReference type="NCBI Taxonomy" id="28044"/>
    <lineage>
        <taxon>Bacteria</taxon>
        <taxon>Bacillati</taxon>
        <taxon>Actinomycetota</taxon>
        <taxon>Actinomycetes</taxon>
        <taxon>Kitasatosporales</taxon>
        <taxon>Streptomycetaceae</taxon>
        <taxon>Streptomyces</taxon>
    </lineage>
</organism>
<dbReference type="EMBL" id="JBIRGQ010000001">
    <property type="protein sequence ID" value="MFH8544694.1"/>
    <property type="molecule type" value="Genomic_DNA"/>
</dbReference>
<evidence type="ECO:0000256" key="2">
    <source>
        <dbReference type="ARBA" id="ARBA00023002"/>
    </source>
</evidence>
<dbReference type="Pfam" id="PF13602">
    <property type="entry name" value="ADH_zinc_N_2"/>
    <property type="match status" value="1"/>
</dbReference>
<dbReference type="PANTHER" id="PTHR48106">
    <property type="entry name" value="QUINONE OXIDOREDUCTASE PIG3-RELATED"/>
    <property type="match status" value="1"/>
</dbReference>
<dbReference type="Pfam" id="PF08240">
    <property type="entry name" value="ADH_N"/>
    <property type="match status" value="1"/>
</dbReference>
<name>A0ABW7QI99_9ACTN</name>